<accession>A0AC35GX12</accession>
<name>A0AC35GX12_9BILA</name>
<organism evidence="1 2">
    <name type="scientific">Panagrolaimus sp. PS1159</name>
    <dbReference type="NCBI Taxonomy" id="55785"/>
    <lineage>
        <taxon>Eukaryota</taxon>
        <taxon>Metazoa</taxon>
        <taxon>Ecdysozoa</taxon>
        <taxon>Nematoda</taxon>
        <taxon>Chromadorea</taxon>
        <taxon>Rhabditida</taxon>
        <taxon>Tylenchina</taxon>
        <taxon>Panagrolaimomorpha</taxon>
        <taxon>Panagrolaimoidea</taxon>
        <taxon>Panagrolaimidae</taxon>
        <taxon>Panagrolaimus</taxon>
    </lineage>
</organism>
<reference evidence="2" key="1">
    <citation type="submission" date="2022-11" db="UniProtKB">
        <authorList>
            <consortium name="WormBaseParasite"/>
        </authorList>
    </citation>
    <scope>IDENTIFICATION</scope>
</reference>
<proteinExistence type="predicted"/>
<dbReference type="Proteomes" id="UP000887580">
    <property type="component" value="Unplaced"/>
</dbReference>
<protein>
    <submittedName>
        <fullName evidence="2">NADH dehydrogenase subunit 6</fullName>
    </submittedName>
</protein>
<evidence type="ECO:0000313" key="2">
    <source>
        <dbReference type="WBParaSite" id="PS1159_v2.g9688.t1"/>
    </source>
</evidence>
<dbReference type="WBParaSite" id="PS1159_v2.g9688.t1">
    <property type="protein sequence ID" value="PS1159_v2.g9688.t1"/>
    <property type="gene ID" value="PS1159_v2.g9688"/>
</dbReference>
<sequence>MVAEKGCCGMHVITSAKVISLVGTILSCASLLSCTVIWIYTPISFAFLLSFILLIIGVKRNRPILLLITNFILV</sequence>
<evidence type="ECO:0000313" key="1">
    <source>
        <dbReference type="Proteomes" id="UP000887580"/>
    </source>
</evidence>